<evidence type="ECO:0000259" key="2">
    <source>
        <dbReference type="PROSITE" id="PS50097"/>
    </source>
</evidence>
<organism evidence="3 4">
    <name type="scientific">Coprinopsis marcescibilis</name>
    <name type="common">Agaric fungus</name>
    <name type="synonym">Psathyrella marcescibilis</name>
    <dbReference type="NCBI Taxonomy" id="230819"/>
    <lineage>
        <taxon>Eukaryota</taxon>
        <taxon>Fungi</taxon>
        <taxon>Dikarya</taxon>
        <taxon>Basidiomycota</taxon>
        <taxon>Agaricomycotina</taxon>
        <taxon>Agaricomycetes</taxon>
        <taxon>Agaricomycetidae</taxon>
        <taxon>Agaricales</taxon>
        <taxon>Agaricineae</taxon>
        <taxon>Psathyrellaceae</taxon>
        <taxon>Coprinopsis</taxon>
    </lineage>
</organism>
<dbReference type="OrthoDB" id="3249359at2759"/>
<sequence length="340" mass="38371">MVQQAHKHELVEVNGSCVDKTRSTYWFEDATLSLHIEDTRFRIHYSLISRHSPLFRMLATSEGEQTVVLVVVEGSGVIAGDHLSLTVKEPVLASDLDALLGHIYDQDQLMETSGFPRVASILRVSSRKQLDFPEIHAASRCRMEELIPAKPLMLNPETHPLYEALEIANRYEFPQIRKAILYMLVTIHHFEYEEMNSDHSVGTSSAPDTQPDETAAPPAISPSSDDSSLSSRDRKICADLLNRLISHFTPTLYTPATGSHMGCTDRFADMWMPCVIQPSFEDDGVYKPLETLEKIKGINWVKEGICEACAEEKRQEWTEEQDKVWVKLDEWIPSTGGLVT</sequence>
<proteinExistence type="predicted"/>
<feature type="compositionally biased region" description="Low complexity" evidence="1">
    <location>
        <begin position="215"/>
        <end position="230"/>
    </location>
</feature>
<evidence type="ECO:0000313" key="3">
    <source>
        <dbReference type="EMBL" id="TFK18860.1"/>
    </source>
</evidence>
<dbReference type="STRING" id="230819.A0A5C3KFM0"/>
<dbReference type="InterPro" id="IPR000210">
    <property type="entry name" value="BTB/POZ_dom"/>
</dbReference>
<dbReference type="EMBL" id="ML210373">
    <property type="protein sequence ID" value="TFK18860.1"/>
    <property type="molecule type" value="Genomic_DNA"/>
</dbReference>
<dbReference type="PROSITE" id="PS50097">
    <property type="entry name" value="BTB"/>
    <property type="match status" value="1"/>
</dbReference>
<dbReference type="Proteomes" id="UP000307440">
    <property type="component" value="Unassembled WGS sequence"/>
</dbReference>
<keyword evidence="4" id="KW-1185">Reference proteome</keyword>
<reference evidence="3 4" key="1">
    <citation type="journal article" date="2019" name="Nat. Ecol. Evol.">
        <title>Megaphylogeny resolves global patterns of mushroom evolution.</title>
        <authorList>
            <person name="Varga T."/>
            <person name="Krizsan K."/>
            <person name="Foldi C."/>
            <person name="Dima B."/>
            <person name="Sanchez-Garcia M."/>
            <person name="Sanchez-Ramirez S."/>
            <person name="Szollosi G.J."/>
            <person name="Szarkandi J.G."/>
            <person name="Papp V."/>
            <person name="Albert L."/>
            <person name="Andreopoulos W."/>
            <person name="Angelini C."/>
            <person name="Antonin V."/>
            <person name="Barry K.W."/>
            <person name="Bougher N.L."/>
            <person name="Buchanan P."/>
            <person name="Buyck B."/>
            <person name="Bense V."/>
            <person name="Catcheside P."/>
            <person name="Chovatia M."/>
            <person name="Cooper J."/>
            <person name="Damon W."/>
            <person name="Desjardin D."/>
            <person name="Finy P."/>
            <person name="Geml J."/>
            <person name="Haridas S."/>
            <person name="Hughes K."/>
            <person name="Justo A."/>
            <person name="Karasinski D."/>
            <person name="Kautmanova I."/>
            <person name="Kiss B."/>
            <person name="Kocsube S."/>
            <person name="Kotiranta H."/>
            <person name="LaButti K.M."/>
            <person name="Lechner B.E."/>
            <person name="Liimatainen K."/>
            <person name="Lipzen A."/>
            <person name="Lukacs Z."/>
            <person name="Mihaltcheva S."/>
            <person name="Morgado L.N."/>
            <person name="Niskanen T."/>
            <person name="Noordeloos M.E."/>
            <person name="Ohm R.A."/>
            <person name="Ortiz-Santana B."/>
            <person name="Ovrebo C."/>
            <person name="Racz N."/>
            <person name="Riley R."/>
            <person name="Savchenko A."/>
            <person name="Shiryaev A."/>
            <person name="Soop K."/>
            <person name="Spirin V."/>
            <person name="Szebenyi C."/>
            <person name="Tomsovsky M."/>
            <person name="Tulloss R.E."/>
            <person name="Uehling J."/>
            <person name="Grigoriev I.V."/>
            <person name="Vagvolgyi C."/>
            <person name="Papp T."/>
            <person name="Martin F.M."/>
            <person name="Miettinen O."/>
            <person name="Hibbett D.S."/>
            <person name="Nagy L.G."/>
        </authorList>
    </citation>
    <scope>NUCLEOTIDE SEQUENCE [LARGE SCALE GENOMIC DNA]</scope>
    <source>
        <strain evidence="3 4">CBS 121175</strain>
    </source>
</reference>
<feature type="compositionally biased region" description="Polar residues" evidence="1">
    <location>
        <begin position="198"/>
        <end position="208"/>
    </location>
</feature>
<protein>
    <recommendedName>
        <fullName evidence="2">BTB domain-containing protein</fullName>
    </recommendedName>
</protein>
<feature type="domain" description="BTB" evidence="2">
    <location>
        <begin position="28"/>
        <end position="112"/>
    </location>
</feature>
<accession>A0A5C3KFM0</accession>
<evidence type="ECO:0000313" key="4">
    <source>
        <dbReference type="Proteomes" id="UP000307440"/>
    </source>
</evidence>
<evidence type="ECO:0000256" key="1">
    <source>
        <dbReference type="SAM" id="MobiDB-lite"/>
    </source>
</evidence>
<feature type="region of interest" description="Disordered" evidence="1">
    <location>
        <begin position="198"/>
        <end position="231"/>
    </location>
</feature>
<gene>
    <name evidence="3" type="ORF">FA15DRAFT_674944</name>
</gene>
<name>A0A5C3KFM0_COPMA</name>
<dbReference type="AlphaFoldDB" id="A0A5C3KFM0"/>